<organism evidence="4 5">
    <name type="scientific">Fusarium torreyae</name>
    <dbReference type="NCBI Taxonomy" id="1237075"/>
    <lineage>
        <taxon>Eukaryota</taxon>
        <taxon>Fungi</taxon>
        <taxon>Dikarya</taxon>
        <taxon>Ascomycota</taxon>
        <taxon>Pezizomycotina</taxon>
        <taxon>Sordariomycetes</taxon>
        <taxon>Hypocreomycetidae</taxon>
        <taxon>Hypocreales</taxon>
        <taxon>Nectriaceae</taxon>
        <taxon>Fusarium</taxon>
    </lineage>
</organism>
<feature type="region of interest" description="Disordered" evidence="1">
    <location>
        <begin position="169"/>
        <end position="304"/>
    </location>
</feature>
<reference evidence="4" key="1">
    <citation type="submission" date="2022-09" db="EMBL/GenBank/DDBJ databases">
        <title>Fusarium specimens isolated from Avocado Roots.</title>
        <authorList>
            <person name="Stajich J."/>
            <person name="Roper C."/>
            <person name="Heimlech-Rivalta G."/>
        </authorList>
    </citation>
    <scope>NUCLEOTIDE SEQUENCE</scope>
    <source>
        <strain evidence="4">CF00136</strain>
    </source>
</reference>
<keyword evidence="2" id="KW-0472">Membrane</keyword>
<dbReference type="Proteomes" id="UP001152049">
    <property type="component" value="Unassembled WGS sequence"/>
</dbReference>
<dbReference type="EMBL" id="JAOQAZ010000013">
    <property type="protein sequence ID" value="KAJ4260427.1"/>
    <property type="molecule type" value="Genomic_DNA"/>
</dbReference>
<feature type="chain" id="PRO_5040912351" evidence="3">
    <location>
        <begin position="18"/>
        <end position="330"/>
    </location>
</feature>
<feature type="transmembrane region" description="Helical" evidence="2">
    <location>
        <begin position="311"/>
        <end position="329"/>
    </location>
</feature>
<gene>
    <name evidence="4" type="ORF">NW762_007166</name>
</gene>
<feature type="compositionally biased region" description="Polar residues" evidence="1">
    <location>
        <begin position="192"/>
        <end position="201"/>
    </location>
</feature>
<keyword evidence="3" id="KW-0732">Signal</keyword>
<evidence type="ECO:0000313" key="4">
    <source>
        <dbReference type="EMBL" id="KAJ4260427.1"/>
    </source>
</evidence>
<accession>A0A9W8S1H6</accession>
<evidence type="ECO:0000256" key="2">
    <source>
        <dbReference type="SAM" id="Phobius"/>
    </source>
</evidence>
<comment type="caution">
    <text evidence="4">The sequence shown here is derived from an EMBL/GenBank/DDBJ whole genome shotgun (WGS) entry which is preliminary data.</text>
</comment>
<evidence type="ECO:0000313" key="5">
    <source>
        <dbReference type="Proteomes" id="UP001152049"/>
    </source>
</evidence>
<name>A0A9W8S1H6_9HYPO</name>
<evidence type="ECO:0000256" key="3">
    <source>
        <dbReference type="SAM" id="SignalP"/>
    </source>
</evidence>
<proteinExistence type="predicted"/>
<dbReference type="OrthoDB" id="5101370at2759"/>
<feature type="signal peptide" evidence="3">
    <location>
        <begin position="1"/>
        <end position="17"/>
    </location>
</feature>
<keyword evidence="2" id="KW-0812">Transmembrane</keyword>
<keyword evidence="2" id="KW-1133">Transmembrane helix</keyword>
<keyword evidence="5" id="KW-1185">Reference proteome</keyword>
<dbReference type="AlphaFoldDB" id="A0A9W8S1H6"/>
<sequence>MHFSFILLSALITAGKAASPPEDGVQLTYRTATITQCVTYNGLSPTIDVGGAATCVVNKPAVTGDPITVEVQAPNCESCGCKTCVQTIVHTTKYNAFCSTGLYEQEYVITETYSGLATKPTMASASLPHGFTCDVQTCTSCGPEPITATITYPVTDRAYINAVSYPTQKPVTVEPQKGAQANDDNAKDDQGSESGDSSNSPDIPGFTNEDGGYMPKDAPKPVPIPNAGSQGETDSDAHTDSNSSPVPELNKEPGANADAGSGSNNKAASGDNPGFQSSVKPSSVPGPLESSYHQPSERPVYVSSSVGRGSGLAGVGIFFFAFLMLLFSFS</sequence>
<protein>
    <submittedName>
        <fullName evidence="4">Uncharacterized protein</fullName>
    </submittedName>
</protein>
<evidence type="ECO:0000256" key="1">
    <source>
        <dbReference type="SAM" id="MobiDB-lite"/>
    </source>
</evidence>